<dbReference type="Proteomes" id="UP001139347">
    <property type="component" value="Unassembled WGS sequence"/>
</dbReference>
<sequence length="974" mass="107717">MPANAYVPPGTDISNGAKNILLLYTGYYDPANYNGQQVGVYEKEKFKPYVSHLNQNDEPDDYFFDTFLFLGIKSPYGGVTGGRYYGSPDTHPGQKQDWQWFLDRVFTQNQQLDALNQAVKEANQKLNQPDHKVLVYMMLPFPDSQSTNFGDIDGSGTSLDFSSLEAREKAIKWYMDQFMSRFNDANYQNLKLAGFYWTEEDLNTSIPGETESVKYTSDYAHSFGLKLGWIPYRGAMNYTNGNKYGFDWTCIQPNRYFDTSSTYSRIKEIAKTADSSDEGIEIEFDQTVLGDKWYRQALMDYLIGGVESGYMKNSLLAYYQDVYGVYDLYYSANPIGKKLYNDIYHFTKGDFQLPATGNIKGRVVNIKGEPIQNVEVTHGDKVVTTDEYGNYEFDNLYAMGQDFSVADIGDKIYKSTKFSVDIQAGQTIMRDIVLENGILEGKVGGTVDHSVYSNLSAGIIPEVSMPAGGDDRELQRETNLMPVLTDGIYGNGNWDTDRDHYVDFHGNTRRDLYINLGQTSTVKEIGFRALLSDEAGIRLPKSMDVSISNDGGKSWGLLGSITDNMVTLIDAAHDVYEYHLSDLNFQANVIKISFDVAPWVFSDEVKVMGSHGVIDGATPPPVNNEIIKAPNYAMSIEPDIEEFSIGQTGKITVKDLKHTDDSGKPIIINNAIFSSSNPDIVKINSDGNITALSGGSAMIYASVNGIQVESKLINVSVTDHTPPATSASVAGEIGKNGWYKSKVAVALSAEDAESGVAETYSSMDGKEWMKGNAVAIEADGMHTLQYYSKDSAGNQEQTKSMVVKIDQTAPVIDAALPETVYSTDAVSLRISISDATSGVDQTVIKLDGVEVSAPIEREPFTLSVGDHIVEIAAMDLAGNEVVRQFTFRVDLDIDHLDEVLNLGYDKGWITDRGILNSLMASVRKVQEQQGDANQVNQGLNALRNKISAQSGKHIDRTLADYMLAAIDRLMQNSH</sequence>
<dbReference type="NCBIfam" id="NF047446">
    <property type="entry name" value="barrel_OmpL47"/>
    <property type="match status" value="1"/>
</dbReference>
<dbReference type="Gene3D" id="2.60.40.1080">
    <property type="match status" value="1"/>
</dbReference>
<reference evidence="1" key="1">
    <citation type="submission" date="2022-04" db="EMBL/GenBank/DDBJ databases">
        <title>Paenibacillus mangrovi sp. nov., a novel endophytic bacterium isolated from bark of Kandelia candel.</title>
        <authorList>
            <person name="Tuo L."/>
        </authorList>
    </citation>
    <scope>NUCLEOTIDE SEQUENCE</scope>
    <source>
        <strain evidence="1">KQZ6P-2</strain>
    </source>
</reference>
<proteinExistence type="predicted"/>
<dbReference type="InterPro" id="IPR058094">
    <property type="entry name" value="Ig-like_OmpL47-like"/>
</dbReference>
<dbReference type="Gene3D" id="2.60.40.1120">
    <property type="entry name" value="Carboxypeptidase-like, regulatory domain"/>
    <property type="match status" value="1"/>
</dbReference>
<dbReference type="InterPro" id="IPR008964">
    <property type="entry name" value="Invasin/intimin_cell_adhesion"/>
</dbReference>
<gene>
    <name evidence="1" type="ORF">MUG84_10490</name>
</gene>
<dbReference type="EMBL" id="JALIRP010000003">
    <property type="protein sequence ID" value="MCJ8012172.1"/>
    <property type="molecule type" value="Genomic_DNA"/>
</dbReference>
<evidence type="ECO:0000313" key="1">
    <source>
        <dbReference type="EMBL" id="MCJ8012172.1"/>
    </source>
</evidence>
<organism evidence="1 2">
    <name type="scientific">Paenibacillus mangrovi</name>
    <dbReference type="NCBI Taxonomy" id="2931978"/>
    <lineage>
        <taxon>Bacteria</taxon>
        <taxon>Bacillati</taxon>
        <taxon>Bacillota</taxon>
        <taxon>Bacilli</taxon>
        <taxon>Bacillales</taxon>
        <taxon>Paenibacillaceae</taxon>
        <taxon>Paenibacillus</taxon>
    </lineage>
</organism>
<accession>A0A9X1WMU0</accession>
<dbReference type="InterPro" id="IPR032329">
    <property type="entry name" value="DUF4855"/>
</dbReference>
<protein>
    <submittedName>
        <fullName evidence="1">DUF4855 domain-containing protein</fullName>
    </submittedName>
</protein>
<dbReference type="InterPro" id="IPR008969">
    <property type="entry name" value="CarboxyPept-like_regulatory"/>
</dbReference>
<comment type="caution">
    <text evidence="1">The sequence shown here is derived from an EMBL/GenBank/DDBJ whole genome shotgun (WGS) entry which is preliminary data.</text>
</comment>
<dbReference type="AlphaFoldDB" id="A0A9X1WMU0"/>
<dbReference type="SUPFAM" id="SSF49464">
    <property type="entry name" value="Carboxypeptidase regulatory domain-like"/>
    <property type="match status" value="1"/>
</dbReference>
<evidence type="ECO:0000313" key="2">
    <source>
        <dbReference type="Proteomes" id="UP001139347"/>
    </source>
</evidence>
<name>A0A9X1WMU0_9BACL</name>
<dbReference type="SUPFAM" id="SSF49373">
    <property type="entry name" value="Invasin/intimin cell-adhesion fragments"/>
    <property type="match status" value="1"/>
</dbReference>
<dbReference type="Pfam" id="PF16147">
    <property type="entry name" value="DUF4855"/>
    <property type="match status" value="1"/>
</dbReference>
<dbReference type="Gene3D" id="3.30.1920.20">
    <property type="match status" value="1"/>
</dbReference>
<keyword evidence="2" id="KW-1185">Reference proteome</keyword>